<reference evidence="4 5" key="1">
    <citation type="submission" date="2016-10" db="EMBL/GenBank/DDBJ databases">
        <authorList>
            <person name="de Groot N.N."/>
        </authorList>
    </citation>
    <scope>NUCLEOTIDE SEQUENCE [LARGE SCALE GENOMIC DNA]</scope>
    <source>
        <strain evidence="4 5">DSM 25186</strain>
    </source>
</reference>
<evidence type="ECO:0000313" key="5">
    <source>
        <dbReference type="Proteomes" id="UP000198510"/>
    </source>
</evidence>
<organism evidence="4 5">
    <name type="scientific">Catalinimonas alkaloidigena</name>
    <dbReference type="NCBI Taxonomy" id="1075417"/>
    <lineage>
        <taxon>Bacteria</taxon>
        <taxon>Pseudomonadati</taxon>
        <taxon>Bacteroidota</taxon>
        <taxon>Cytophagia</taxon>
        <taxon>Cytophagales</taxon>
        <taxon>Catalimonadaceae</taxon>
        <taxon>Catalinimonas</taxon>
    </lineage>
</organism>
<feature type="region of interest" description="Disordered" evidence="2">
    <location>
        <begin position="1"/>
        <end position="44"/>
    </location>
</feature>
<dbReference type="EMBL" id="FNFO01000004">
    <property type="protein sequence ID" value="SDL11072.1"/>
    <property type="molecule type" value="Genomic_DNA"/>
</dbReference>
<evidence type="ECO:0000256" key="2">
    <source>
        <dbReference type="SAM" id="MobiDB-lite"/>
    </source>
</evidence>
<accession>A0A1G9HDZ0</accession>
<dbReference type="Proteomes" id="UP000198510">
    <property type="component" value="Unassembled WGS sequence"/>
</dbReference>
<dbReference type="AlphaFoldDB" id="A0A1G9HDZ0"/>
<keyword evidence="3" id="KW-0472">Membrane</keyword>
<keyword evidence="3" id="KW-0812">Transmembrane</keyword>
<feature type="transmembrane region" description="Helical" evidence="3">
    <location>
        <begin position="52"/>
        <end position="71"/>
    </location>
</feature>
<dbReference type="RefSeq" id="WP_089682485.1">
    <property type="nucleotide sequence ID" value="NZ_FNFO01000004.1"/>
</dbReference>
<evidence type="ECO:0000256" key="3">
    <source>
        <dbReference type="SAM" id="Phobius"/>
    </source>
</evidence>
<gene>
    <name evidence="4" type="ORF">SAMN05421823_104403</name>
</gene>
<sequence>MANTASLSFHQSDEEHDPVALNQGTEVEVEEQTEMEYEEEEYEEEPRSGRGWVIASVILLLAVGASGYGNYHFFTKAKNFQEEKFAESARADSIKSVQWKIEKEIAQANATIEELMRYKTESESLRTDLEEAARKIKGLQASYRQLQRQGGSAKLSEYEQKLDEATKENQEVQEKYATLVSELDRLRSENAGLRDSLSAVLTKEQAMQTQMSAAAGLKFYSVITESTEEKRGEYVFTSKAKRVDRFSVSFVISENKLAEKGPRQVYLLITDPKGTMLIGEEDGVFYNKSKREESRFTRHKEVNYTGQSEKIFFNWEGSAKYYTGNYNFELYLDGELMATSKVTLR</sequence>
<evidence type="ECO:0000256" key="1">
    <source>
        <dbReference type="SAM" id="Coils"/>
    </source>
</evidence>
<feature type="compositionally biased region" description="Polar residues" evidence="2">
    <location>
        <begin position="1"/>
        <end position="10"/>
    </location>
</feature>
<keyword evidence="3" id="KW-1133">Transmembrane helix</keyword>
<feature type="coiled-coil region" evidence="1">
    <location>
        <begin position="115"/>
        <end position="196"/>
    </location>
</feature>
<evidence type="ECO:0000313" key="4">
    <source>
        <dbReference type="EMBL" id="SDL11072.1"/>
    </source>
</evidence>
<protein>
    <submittedName>
        <fullName evidence="4">Uncharacterized protein</fullName>
    </submittedName>
</protein>
<name>A0A1G9HDZ0_9BACT</name>
<proteinExistence type="predicted"/>
<dbReference type="STRING" id="1075417.SAMN05421823_104403"/>
<dbReference type="OrthoDB" id="1115172at2"/>
<keyword evidence="5" id="KW-1185">Reference proteome</keyword>
<keyword evidence="1" id="KW-0175">Coiled coil</keyword>
<feature type="compositionally biased region" description="Acidic residues" evidence="2">
    <location>
        <begin position="27"/>
        <end position="44"/>
    </location>
</feature>